<feature type="transmembrane region" description="Helical" evidence="1">
    <location>
        <begin position="149"/>
        <end position="170"/>
    </location>
</feature>
<keyword evidence="1" id="KW-0812">Transmembrane</keyword>
<comment type="caution">
    <text evidence="3">The sequence shown here is derived from an EMBL/GenBank/DDBJ whole genome shotgun (WGS) entry which is preliminary data.</text>
</comment>
<accession>A0ABR7SHY1</accession>
<evidence type="ECO:0000256" key="1">
    <source>
        <dbReference type="SAM" id="Phobius"/>
    </source>
</evidence>
<feature type="signal peptide" evidence="2">
    <location>
        <begin position="1"/>
        <end position="27"/>
    </location>
</feature>
<keyword evidence="1" id="KW-0472">Membrane</keyword>
<feature type="chain" id="PRO_5046344131" description="Lipoprotein" evidence="2">
    <location>
        <begin position="28"/>
        <end position="178"/>
    </location>
</feature>
<reference evidence="3 4" key="1">
    <citation type="submission" date="2020-08" db="EMBL/GenBank/DDBJ databases">
        <title>Genemic of Streptomyces polyaspartic.</title>
        <authorList>
            <person name="Liu W."/>
        </authorList>
    </citation>
    <scope>NUCLEOTIDE SEQUENCE [LARGE SCALE GENOMIC DNA]</scope>
    <source>
        <strain evidence="3 4">TRM66268-LWL</strain>
    </source>
</reference>
<name>A0ABR7SHY1_9ACTN</name>
<organism evidence="3 4">
    <name type="scientific">Streptomyces polyasparticus</name>
    <dbReference type="NCBI Taxonomy" id="2767826"/>
    <lineage>
        <taxon>Bacteria</taxon>
        <taxon>Bacillati</taxon>
        <taxon>Actinomycetota</taxon>
        <taxon>Actinomycetes</taxon>
        <taxon>Kitasatosporales</taxon>
        <taxon>Streptomycetaceae</taxon>
        <taxon>Streptomyces</taxon>
    </lineage>
</organism>
<proteinExistence type="predicted"/>
<dbReference type="RefSeq" id="WP_187815564.1">
    <property type="nucleotide sequence ID" value="NZ_JACTVJ010000010.1"/>
</dbReference>
<evidence type="ECO:0000313" key="4">
    <source>
        <dbReference type="Proteomes" id="UP000642284"/>
    </source>
</evidence>
<dbReference type="Proteomes" id="UP000642284">
    <property type="component" value="Unassembled WGS sequence"/>
</dbReference>
<keyword evidence="2" id="KW-0732">Signal</keyword>
<keyword evidence="4" id="KW-1185">Reference proteome</keyword>
<sequence length="178" mass="18476">MRPRRRTAAAILAGGSVLALCATPAAAADDWGNWGWQVSVSPTTVKPGGTVTLTSSGCQEPSVKADAAIFDTVDLNEGKSATAWVFDDAKPAAEYEVTFTCKTQTKKVTLKIADDGGTIWPKPTHHGTQPPIHKGVKAGSGGTFDQSDLIQLGLGGALVAGALGASLYWARRRGDGRV</sequence>
<gene>
    <name evidence="3" type="ORF">H9Y04_21475</name>
</gene>
<evidence type="ECO:0000256" key="2">
    <source>
        <dbReference type="SAM" id="SignalP"/>
    </source>
</evidence>
<evidence type="ECO:0000313" key="3">
    <source>
        <dbReference type="EMBL" id="MBC9715125.1"/>
    </source>
</evidence>
<keyword evidence="1" id="KW-1133">Transmembrane helix</keyword>
<evidence type="ECO:0008006" key="5">
    <source>
        <dbReference type="Google" id="ProtNLM"/>
    </source>
</evidence>
<dbReference type="EMBL" id="JACTVJ010000010">
    <property type="protein sequence ID" value="MBC9715125.1"/>
    <property type="molecule type" value="Genomic_DNA"/>
</dbReference>
<protein>
    <recommendedName>
        <fullName evidence="5">Lipoprotein</fullName>
    </recommendedName>
</protein>